<protein>
    <submittedName>
        <fullName evidence="2">Uncharacterized protein</fullName>
    </submittedName>
</protein>
<dbReference type="AlphaFoldDB" id="A0A4C1WW19"/>
<dbReference type="Proteomes" id="UP000299102">
    <property type="component" value="Unassembled WGS sequence"/>
</dbReference>
<evidence type="ECO:0000313" key="2">
    <source>
        <dbReference type="EMBL" id="GBP54317.1"/>
    </source>
</evidence>
<evidence type="ECO:0000313" key="3">
    <source>
        <dbReference type="Proteomes" id="UP000299102"/>
    </source>
</evidence>
<proteinExistence type="predicted"/>
<accession>A0A4C1WW19</accession>
<evidence type="ECO:0000256" key="1">
    <source>
        <dbReference type="SAM" id="MobiDB-lite"/>
    </source>
</evidence>
<reference evidence="2 3" key="1">
    <citation type="journal article" date="2019" name="Commun. Biol.">
        <title>The bagworm genome reveals a unique fibroin gene that provides high tensile strength.</title>
        <authorList>
            <person name="Kono N."/>
            <person name="Nakamura H."/>
            <person name="Ohtoshi R."/>
            <person name="Tomita M."/>
            <person name="Numata K."/>
            <person name="Arakawa K."/>
        </authorList>
    </citation>
    <scope>NUCLEOTIDE SEQUENCE [LARGE SCALE GENOMIC DNA]</scope>
</reference>
<gene>
    <name evidence="2" type="ORF">EVAR_32664_1</name>
</gene>
<feature type="region of interest" description="Disordered" evidence="1">
    <location>
        <begin position="38"/>
        <end position="88"/>
    </location>
</feature>
<organism evidence="2 3">
    <name type="scientific">Eumeta variegata</name>
    <name type="common">Bagworm moth</name>
    <name type="synonym">Eumeta japonica</name>
    <dbReference type="NCBI Taxonomy" id="151549"/>
    <lineage>
        <taxon>Eukaryota</taxon>
        <taxon>Metazoa</taxon>
        <taxon>Ecdysozoa</taxon>
        <taxon>Arthropoda</taxon>
        <taxon>Hexapoda</taxon>
        <taxon>Insecta</taxon>
        <taxon>Pterygota</taxon>
        <taxon>Neoptera</taxon>
        <taxon>Endopterygota</taxon>
        <taxon>Lepidoptera</taxon>
        <taxon>Glossata</taxon>
        <taxon>Ditrysia</taxon>
        <taxon>Tineoidea</taxon>
        <taxon>Psychidae</taxon>
        <taxon>Oiketicinae</taxon>
        <taxon>Eumeta</taxon>
    </lineage>
</organism>
<name>A0A4C1WW19_EUMVA</name>
<sequence length="129" mass="14496">MLETTASCAGAVSETFPSCSWKWGESERRAAAGVYLTARRRRRRGGGGGERRRTRNAVTSHPNARRESQCYMRSSPRDAARHPPHSNPPWVVGFTKSNRLIHDLAFTMYCGLALKACRGHLNYFMAVVR</sequence>
<comment type="caution">
    <text evidence="2">The sequence shown here is derived from an EMBL/GenBank/DDBJ whole genome shotgun (WGS) entry which is preliminary data.</text>
</comment>
<keyword evidence="3" id="KW-1185">Reference proteome</keyword>
<dbReference type="EMBL" id="BGZK01000643">
    <property type="protein sequence ID" value="GBP54317.1"/>
    <property type="molecule type" value="Genomic_DNA"/>
</dbReference>